<name>A0A8R2HPC1_BOMMO</name>
<dbReference type="EnsemblMetazoa" id="XM_021349441.2">
    <property type="protein sequence ID" value="XP_021205116.1"/>
    <property type="gene ID" value="LOC105842013"/>
</dbReference>
<evidence type="ECO:0000313" key="1">
    <source>
        <dbReference type="EnsemblMetazoa" id="XP_021205116.1"/>
    </source>
</evidence>
<dbReference type="AlphaFoldDB" id="A0A8R2HPC1"/>
<keyword evidence="2" id="KW-1185">Reference proteome</keyword>
<protein>
    <submittedName>
        <fullName evidence="1">Uncharacterized protein</fullName>
    </submittedName>
</protein>
<proteinExistence type="predicted"/>
<organism evidence="1 2">
    <name type="scientific">Bombyx mori</name>
    <name type="common">Silk moth</name>
    <dbReference type="NCBI Taxonomy" id="7091"/>
    <lineage>
        <taxon>Eukaryota</taxon>
        <taxon>Metazoa</taxon>
        <taxon>Ecdysozoa</taxon>
        <taxon>Arthropoda</taxon>
        <taxon>Hexapoda</taxon>
        <taxon>Insecta</taxon>
        <taxon>Pterygota</taxon>
        <taxon>Neoptera</taxon>
        <taxon>Endopterygota</taxon>
        <taxon>Lepidoptera</taxon>
        <taxon>Glossata</taxon>
        <taxon>Ditrysia</taxon>
        <taxon>Bombycoidea</taxon>
        <taxon>Bombycidae</taxon>
        <taxon>Bombycinae</taxon>
        <taxon>Bombyx</taxon>
    </lineage>
</organism>
<reference evidence="1" key="2">
    <citation type="submission" date="2022-06" db="UniProtKB">
        <authorList>
            <consortium name="EnsemblMetazoa"/>
        </authorList>
    </citation>
    <scope>IDENTIFICATION</scope>
    <source>
        <strain evidence="1">p50T (Dazao)</strain>
    </source>
</reference>
<sequence>MVDKYNTSSYMRTKLYLMELVLYLEEIERHYWQIEHLANMLHEIENKYAVPYGFGSPYNDAVTKQHFSINYPTMRSTKKRKMFNMKRFWKNRNKTLYGPTKKPKHPKKMWDLDYGWEIDYYW</sequence>
<dbReference type="Proteomes" id="UP000005204">
    <property type="component" value="Unassembled WGS sequence"/>
</dbReference>
<accession>A0A8R2HPC1</accession>
<reference evidence="2" key="1">
    <citation type="journal article" date="2008" name="Insect Biochem. Mol. Biol.">
        <title>The genome of a lepidopteran model insect, the silkworm Bombyx mori.</title>
        <authorList>
            <consortium name="International Silkworm Genome Consortium"/>
        </authorList>
    </citation>
    <scope>NUCLEOTIDE SEQUENCE [LARGE SCALE GENOMIC DNA]</scope>
    <source>
        <strain evidence="2">p50T</strain>
    </source>
</reference>
<evidence type="ECO:0000313" key="2">
    <source>
        <dbReference type="Proteomes" id="UP000005204"/>
    </source>
</evidence>